<evidence type="ECO:0000256" key="5">
    <source>
        <dbReference type="ARBA" id="ARBA00022692"/>
    </source>
</evidence>
<proteinExistence type="predicted"/>
<dbReference type="Pfam" id="PF13231">
    <property type="entry name" value="PMT_2"/>
    <property type="match status" value="1"/>
</dbReference>
<keyword evidence="11" id="KW-1185">Reference proteome</keyword>
<protein>
    <submittedName>
        <fullName evidence="10">Glycosyltransferase family 39 protein</fullName>
    </submittedName>
</protein>
<evidence type="ECO:0000256" key="1">
    <source>
        <dbReference type="ARBA" id="ARBA00004651"/>
    </source>
</evidence>
<keyword evidence="5 8" id="KW-0812">Transmembrane</keyword>
<feature type="transmembrane region" description="Helical" evidence="8">
    <location>
        <begin position="267"/>
        <end position="288"/>
    </location>
</feature>
<feature type="transmembrane region" description="Helical" evidence="8">
    <location>
        <begin position="192"/>
        <end position="211"/>
    </location>
</feature>
<comment type="subcellular location">
    <subcellularLocation>
        <location evidence="1">Cell membrane</location>
        <topology evidence="1">Multi-pass membrane protein</topology>
    </subcellularLocation>
</comment>
<evidence type="ECO:0000256" key="4">
    <source>
        <dbReference type="ARBA" id="ARBA00022679"/>
    </source>
</evidence>
<dbReference type="PANTHER" id="PTHR33908">
    <property type="entry name" value="MANNOSYLTRANSFERASE YKCB-RELATED"/>
    <property type="match status" value="1"/>
</dbReference>
<evidence type="ECO:0000313" key="11">
    <source>
        <dbReference type="Proteomes" id="UP001464891"/>
    </source>
</evidence>
<feature type="transmembrane region" description="Helical" evidence="8">
    <location>
        <begin position="111"/>
        <end position="129"/>
    </location>
</feature>
<feature type="transmembrane region" description="Helical" evidence="8">
    <location>
        <begin position="317"/>
        <end position="339"/>
    </location>
</feature>
<dbReference type="Proteomes" id="UP001464891">
    <property type="component" value="Unassembled WGS sequence"/>
</dbReference>
<evidence type="ECO:0000256" key="6">
    <source>
        <dbReference type="ARBA" id="ARBA00022989"/>
    </source>
</evidence>
<sequence>MKLSVGRRIADLLKRDEKQGSALIWALAIAWLLLIGWIAFFGHLGSIGLIDETEPLFVEAARQMTVTGDWITPFFNEVPRFDKPPLIYWLMAIAFQAFGVNEWAARLPSALAGFALSCFCFYTLRLFGWPHRCSKARAQELPDHSLEFSTAPKQSSDVGRDWQLWLTAGLGGTMVALHPYTFFFGRTGYSDMLLSLCMSGSLLAFFLGYAHTENSKVQTRWYLTFYVLIGLAVLTKGPVGAVLPGMIITAFLLYVGHFKAVLREVKLGWGALIVLGLSVPWFVLVILANGQAYIDSFFGYHNVERFTSVVNQHSGPWYFHFLIVLVGFLPWSVFLPAAIARLQFWQRGAWQQQPRSTHLGLFAGVWFAVVLGFFTIAATKYFSYVLPSMPAAAILVALWWSEQIAQAEIGQQQSRSLKLSTIAGIALFAVLAAACFYSPNWLSDDPTMPNLGARMEQAGLAEWGAIIWGISAIAGLLLLLKRQAQWFWGVSLIGFAAFLLWFVTPMSFLVDAERQLPLREMAAAAVQAEKPQEPLLMIVRGFHKPSLVFYTERPVNFLMNPETAAPEIQQAIAQPTAPGSALVITSQRALTRSGLQPTQYQAIAQSGIYQLIRVPKTGQP</sequence>
<evidence type="ECO:0000256" key="7">
    <source>
        <dbReference type="ARBA" id="ARBA00023136"/>
    </source>
</evidence>
<feature type="transmembrane region" description="Helical" evidence="8">
    <location>
        <begin position="223"/>
        <end position="255"/>
    </location>
</feature>
<gene>
    <name evidence="10" type="ORF">NC998_09740</name>
</gene>
<feature type="transmembrane region" description="Helical" evidence="8">
    <location>
        <begin position="460"/>
        <end position="480"/>
    </location>
</feature>
<feature type="transmembrane region" description="Helical" evidence="8">
    <location>
        <begin position="21"/>
        <end position="40"/>
    </location>
</feature>
<feature type="domain" description="Glycosyltransferase RgtA/B/C/D-like" evidence="9">
    <location>
        <begin position="82"/>
        <end position="126"/>
    </location>
</feature>
<name>A0ABV0J6H9_9CYAN</name>
<dbReference type="InterPro" id="IPR038731">
    <property type="entry name" value="RgtA/B/C-like"/>
</dbReference>
<feature type="transmembrane region" description="Helical" evidence="8">
    <location>
        <begin position="422"/>
        <end position="440"/>
    </location>
</feature>
<feature type="transmembrane region" description="Helical" evidence="8">
    <location>
        <begin position="487"/>
        <end position="510"/>
    </location>
</feature>
<evidence type="ECO:0000256" key="8">
    <source>
        <dbReference type="SAM" id="Phobius"/>
    </source>
</evidence>
<keyword evidence="4" id="KW-0808">Transferase</keyword>
<comment type="caution">
    <text evidence="10">The sequence shown here is derived from an EMBL/GenBank/DDBJ whole genome shotgun (WGS) entry which is preliminary data.</text>
</comment>
<keyword evidence="6 8" id="KW-1133">Transmembrane helix</keyword>
<organism evidence="10 11">
    <name type="scientific">Trichocoleus desertorum GB2-A4</name>
    <dbReference type="NCBI Taxonomy" id="2933944"/>
    <lineage>
        <taxon>Bacteria</taxon>
        <taxon>Bacillati</taxon>
        <taxon>Cyanobacteriota</taxon>
        <taxon>Cyanophyceae</taxon>
        <taxon>Leptolyngbyales</taxon>
        <taxon>Trichocoleusaceae</taxon>
        <taxon>Trichocoleus</taxon>
    </lineage>
</organism>
<feature type="transmembrane region" description="Helical" evidence="8">
    <location>
        <begin position="162"/>
        <end position="180"/>
    </location>
</feature>
<evidence type="ECO:0000259" key="9">
    <source>
        <dbReference type="Pfam" id="PF13231"/>
    </source>
</evidence>
<feature type="transmembrane region" description="Helical" evidence="8">
    <location>
        <begin position="86"/>
        <end position="104"/>
    </location>
</feature>
<dbReference type="InterPro" id="IPR050297">
    <property type="entry name" value="LipidA_mod_glycosyltrf_83"/>
</dbReference>
<feature type="transmembrane region" description="Helical" evidence="8">
    <location>
        <begin position="359"/>
        <end position="378"/>
    </location>
</feature>
<dbReference type="EMBL" id="JAMPKM010000004">
    <property type="protein sequence ID" value="MEP0817378.1"/>
    <property type="molecule type" value="Genomic_DNA"/>
</dbReference>
<keyword evidence="2" id="KW-1003">Cell membrane</keyword>
<dbReference type="RefSeq" id="WP_190438408.1">
    <property type="nucleotide sequence ID" value="NZ_JAMPKM010000004.1"/>
</dbReference>
<dbReference type="PANTHER" id="PTHR33908:SF3">
    <property type="entry name" value="UNDECAPRENYL PHOSPHATE-ALPHA-4-AMINO-4-DEOXY-L-ARABINOSE ARABINOSYL TRANSFERASE"/>
    <property type="match status" value="1"/>
</dbReference>
<evidence type="ECO:0000256" key="2">
    <source>
        <dbReference type="ARBA" id="ARBA00022475"/>
    </source>
</evidence>
<evidence type="ECO:0000313" key="10">
    <source>
        <dbReference type="EMBL" id="MEP0817378.1"/>
    </source>
</evidence>
<feature type="transmembrane region" description="Helical" evidence="8">
    <location>
        <begin position="384"/>
        <end position="401"/>
    </location>
</feature>
<reference evidence="10 11" key="1">
    <citation type="submission" date="2022-04" db="EMBL/GenBank/DDBJ databases">
        <title>Positive selection, recombination, and allopatry shape intraspecific diversity of widespread and dominant cyanobacteria.</title>
        <authorList>
            <person name="Wei J."/>
            <person name="Shu W."/>
            <person name="Hu C."/>
        </authorList>
    </citation>
    <scope>NUCLEOTIDE SEQUENCE [LARGE SCALE GENOMIC DNA]</scope>
    <source>
        <strain evidence="10 11">GB2-A4</strain>
    </source>
</reference>
<keyword evidence="7 8" id="KW-0472">Membrane</keyword>
<evidence type="ECO:0000256" key="3">
    <source>
        <dbReference type="ARBA" id="ARBA00022676"/>
    </source>
</evidence>
<accession>A0ABV0J6H9</accession>
<keyword evidence="3" id="KW-0328">Glycosyltransferase</keyword>